<proteinExistence type="predicted"/>
<dbReference type="Gene3D" id="1.20.120.450">
    <property type="entry name" value="dinb family like domain"/>
    <property type="match status" value="1"/>
</dbReference>
<dbReference type="EMBL" id="CP053840">
    <property type="protein sequence ID" value="QKF66649.1"/>
    <property type="molecule type" value="Genomic_DNA"/>
</dbReference>
<dbReference type="PANTHER" id="PTHR40658">
    <property type="match status" value="1"/>
</dbReference>
<dbReference type="Proteomes" id="UP000503482">
    <property type="component" value="Chromosome"/>
</dbReference>
<keyword evidence="2" id="KW-1185">Reference proteome</keyword>
<dbReference type="InterPro" id="IPR012550">
    <property type="entry name" value="DUF1706"/>
</dbReference>
<dbReference type="AlphaFoldDB" id="A0AAE7BA95"/>
<evidence type="ECO:0000313" key="1">
    <source>
        <dbReference type="EMBL" id="QKF66649.1"/>
    </source>
</evidence>
<sequence length="171" mass="20021">MAVPINKEELQEAIISNYTKLKKELLTIAFEKTSINELEGHSKGTLMSINNLISYLVGWGELVIKWNEKKDNNEAVDFPETGYKWNELGKLAQKFYEDFKNDDFNSLIIKLDKTVETILLLIENKSNKELYDVTWYEKWTLGRMIQFNTSSAYLNGKNRIRKWKKAQNTKS</sequence>
<dbReference type="Pfam" id="PF08020">
    <property type="entry name" value="DUF1706"/>
    <property type="match status" value="1"/>
</dbReference>
<accession>A0AAE7BA95</accession>
<dbReference type="RefSeq" id="WP_128358898.1">
    <property type="nucleotide sequence ID" value="NZ_CP053840.1"/>
</dbReference>
<dbReference type="PIRSF" id="PIRSF031551">
    <property type="entry name" value="DUF1706"/>
    <property type="match status" value="1"/>
</dbReference>
<dbReference type="PANTHER" id="PTHR40658:SF3">
    <property type="entry name" value="CLBS_DFSB FAMILY FOUR-HELIX BUNDLE PROTEIN"/>
    <property type="match status" value="1"/>
</dbReference>
<organism evidence="1 2">
    <name type="scientific">Arcobacter venerupis</name>
    <dbReference type="NCBI Taxonomy" id="1054033"/>
    <lineage>
        <taxon>Bacteria</taxon>
        <taxon>Pseudomonadati</taxon>
        <taxon>Campylobacterota</taxon>
        <taxon>Epsilonproteobacteria</taxon>
        <taxon>Campylobacterales</taxon>
        <taxon>Arcobacteraceae</taxon>
        <taxon>Arcobacter</taxon>
    </lineage>
</organism>
<dbReference type="KEGG" id="avp:AVENP_1094"/>
<reference evidence="1 2" key="1">
    <citation type="submission" date="2020-05" db="EMBL/GenBank/DDBJ databases">
        <title>Complete genome sequencing of Campylobacter and Arcobacter type strains.</title>
        <authorList>
            <person name="Miller W.G."/>
            <person name="Yee E."/>
        </authorList>
    </citation>
    <scope>NUCLEOTIDE SEQUENCE [LARGE SCALE GENOMIC DNA]</scope>
    <source>
        <strain evidence="1 2">LMG 26156</strain>
    </source>
</reference>
<name>A0AAE7BA95_9BACT</name>
<gene>
    <name evidence="1" type="ORF">AVENP_1094</name>
</gene>
<evidence type="ECO:0000313" key="2">
    <source>
        <dbReference type="Proteomes" id="UP000503482"/>
    </source>
</evidence>
<protein>
    <submittedName>
        <fullName evidence="1">DUF1706 domain-containing protein</fullName>
    </submittedName>
</protein>
<dbReference type="InterPro" id="IPR034660">
    <property type="entry name" value="DinB/YfiT-like"/>
</dbReference>